<comment type="caution">
    <text evidence="1">The sequence shown here is derived from an EMBL/GenBank/DDBJ whole genome shotgun (WGS) entry which is preliminary data.</text>
</comment>
<feature type="non-terminal residue" evidence="1">
    <location>
        <position position="1"/>
    </location>
</feature>
<name>A0ACA9LI61_9GLOM</name>
<keyword evidence="2" id="KW-1185">Reference proteome</keyword>
<gene>
    <name evidence="1" type="ORF">RPERSI_LOCUS3188</name>
</gene>
<evidence type="ECO:0000313" key="2">
    <source>
        <dbReference type="Proteomes" id="UP000789920"/>
    </source>
</evidence>
<accession>A0ACA9LI61</accession>
<dbReference type="Proteomes" id="UP000789920">
    <property type="component" value="Unassembled WGS sequence"/>
</dbReference>
<evidence type="ECO:0000313" key="1">
    <source>
        <dbReference type="EMBL" id="CAG8532221.1"/>
    </source>
</evidence>
<organism evidence="1 2">
    <name type="scientific">Racocetra persica</name>
    <dbReference type="NCBI Taxonomy" id="160502"/>
    <lineage>
        <taxon>Eukaryota</taxon>
        <taxon>Fungi</taxon>
        <taxon>Fungi incertae sedis</taxon>
        <taxon>Mucoromycota</taxon>
        <taxon>Glomeromycotina</taxon>
        <taxon>Glomeromycetes</taxon>
        <taxon>Diversisporales</taxon>
        <taxon>Gigasporaceae</taxon>
        <taxon>Racocetra</taxon>
    </lineage>
</organism>
<dbReference type="EMBL" id="CAJVQC010003783">
    <property type="protein sequence ID" value="CAG8532221.1"/>
    <property type="molecule type" value="Genomic_DNA"/>
</dbReference>
<reference evidence="1" key="1">
    <citation type="submission" date="2021-06" db="EMBL/GenBank/DDBJ databases">
        <authorList>
            <person name="Kallberg Y."/>
            <person name="Tangrot J."/>
            <person name="Rosling A."/>
        </authorList>
    </citation>
    <scope>NUCLEOTIDE SEQUENCE</scope>
    <source>
        <strain evidence="1">MA461A</strain>
    </source>
</reference>
<sequence>LHVYMRLEASWTFWRLRYKFIVSTNANESSNWIRIRQKALP</sequence>
<proteinExistence type="predicted"/>
<protein>
    <submittedName>
        <fullName evidence="1">10236_t:CDS:1</fullName>
    </submittedName>
</protein>